<feature type="region of interest" description="Disordered" evidence="5">
    <location>
        <begin position="2273"/>
        <end position="2295"/>
    </location>
</feature>
<feature type="domain" description="Ig-like" evidence="6">
    <location>
        <begin position="1358"/>
        <end position="1436"/>
    </location>
</feature>
<evidence type="ECO:0000313" key="8">
    <source>
        <dbReference type="Proteomes" id="UP000670152"/>
    </source>
</evidence>
<feature type="compositionally biased region" description="Acidic residues" evidence="5">
    <location>
        <begin position="220"/>
        <end position="236"/>
    </location>
</feature>
<dbReference type="PROSITE" id="PS50835">
    <property type="entry name" value="IG_LIKE"/>
    <property type="match status" value="9"/>
</dbReference>
<feature type="compositionally biased region" description="Low complexity" evidence="5">
    <location>
        <begin position="578"/>
        <end position="591"/>
    </location>
</feature>
<feature type="region of interest" description="Disordered" evidence="5">
    <location>
        <begin position="211"/>
        <end position="243"/>
    </location>
</feature>
<feature type="compositionally biased region" description="Basic and acidic residues" evidence="5">
    <location>
        <begin position="1635"/>
        <end position="1655"/>
    </location>
</feature>
<keyword evidence="3" id="KW-0393">Immunoglobulin domain</keyword>
<evidence type="ECO:0000256" key="5">
    <source>
        <dbReference type="SAM" id="MobiDB-lite"/>
    </source>
</evidence>
<feature type="non-terminal residue" evidence="7">
    <location>
        <position position="5613"/>
    </location>
</feature>
<feature type="compositionally biased region" description="Basic residues" evidence="5">
    <location>
        <begin position="1732"/>
        <end position="1742"/>
    </location>
</feature>
<protein>
    <submittedName>
        <fullName evidence="7">UNC89 protein</fullName>
    </submittedName>
</protein>
<feature type="coiled-coil region" evidence="4">
    <location>
        <begin position="4850"/>
        <end position="4877"/>
    </location>
</feature>
<sequence>MIELIEDEDDLIPPPISLSLPELFSAQHQMVEIMREAVSSTELLHERAMERFYRAVAAEEASETAKQKTQVEKQTKSTLLDVESVQKSSLRRRLSNSGTTTQNLITSWQAKKNRRRLSEGQTDAASKTLKLLSPVLLLDVEARSDPNLPSEVTMADPWEKTNKVESVERLRRWHETTVPLLKEVQQEESIQMYNEEKMIIPSSITVDKVESQSLAQTKETEEEENISIETSEESSEEISSADSEDLKLLKSRILARQIMDEEDTYHPRGKPIPHVEPELQISYDGLPICEISSLSPIKTVTSASSNNVMPKSILKKPKDEMTIPQNNFGRSIPPEKPIRKTLSQSYQQEDIEKINMDTNDKILDLSIVSETLKTPTMSESDTDSIISAAEAAKSRRMQSKLRSMTPEEEAAEIEAKMAVINQYTEIVREYSSHSRHGSAASSRRSSFSEDQDQKYRVQEKHAPKLTDKQEQDKKLKLKIKNKNEINEEKKDNQTSHSRRESVGSTPTRGTTPTRNTMTAKRKSRPNSRDQSPAARRSERIGSASSRSSSKTRNRTPSKERNNRPLTKNELNEHDFRSKISSRPSSRSSSRSSSRERFGTTIPIESKVEKLQKALENSKHRAMKKEIEETKENSRGSYFNQANGKLALEAKRTVRSTVSYITDLTLLIAAMYIYFFKKETLAIPFIVLLLYRKVQEEIHGWMPRRWKRSTKKYDRDRNKLVTVVAEDGAGLLESFYITSIEMTLTDTLKNKGPPEWIEEDQIVSVQGYVGEDIIIELKLALSENYDDLRFELIRDGLPISSDRYQLSMRGNIVQLTLKQSRKSDTGYYSLVATRLGQENDKGALKKFDLSISEPSYEEDDPPVFLRRLSDLAVKVGTRTRFLVEIRSSTTLKIIWYKDASPIHNGPRFSLVHEGNFHCVDVAPVTVEDQGCWTCMAENRSGRSSCTSTLTVIVPKAYKKPEFVEELRALLTETGTVSLECKVIGVPTPVLRWFKDNKEIKAGDVFALTANPDDPTSLGVYTCEAINCMGTAYSSSKVHVVGRGSREGSLKPADALAPSGALPIFKQILQDECCRIGDTIVLSCRVQVPPWPKAIAWYNKEGRIEPSEKYHIMEDGIGGYSIEIKQVEAMDEGEWKCVVTSEDNIKQFTSCYVAMSIPRNYRKPRFMENLKAILTEEGLVSFECKVVGFPTPLLRWFKDGQELKPGDVYQLTGTNSLGSYCCIAKNCMGEAKSTAELTIEDIQNQLNEEERFQLLSTNQPPKFIKGLRSCEAKINENFRFTVQVSIAPEPTLSWYRDDAIMDESDKYQIAKENLGKCHFEVRSLEFIDQAEWKCVAANDFGHSVTSCFLKLIIPKHYKKPKFLENLRAILSEEGAVNLECKVIGVPQPVLKWYKDNDELKPGDIHRIISGQDGTCCLGIYTCEAINCMGTVSSSASLLGFEDKKDTKEIQSSNGHELARNLSLSTIHEERTSQLYDTPQTDHSVTLDERGEVSFSFDGKEVSVSLYETPDLTEEEALQIVEMYADQLSEHVTEHNVIELPPMRFVKETSTTSNLLMEAVVIDVSPDYFVSAEDNDDLRTEADFEDVSIMDDMTRALSSPERDSRSSLKRSARYNADEDEKVPNRPPRKKSMSLSLSKSEKSQRIESESFHSAQKDEPPLSPLSSLKQDDSDTFADALSSAHLSITESLVLKQMTLEHGTIDNRKRSLSAGRSTGSSLDDGIGGDSSFDSMIGVPKKKQRKKKQQKDKNNSEKYFGSGDYERERSESEDKVDMKIKHQLTEPIEKTEIDNRNGTEAGKELFTKEKLLDNLKNVKEISSHVSEENQESIQDTLFESRIALRNSLKLLCEKLFDTPQFLNIHKQIDDICQLLEDSRRVSADIETLANLEIPLRALLQEINEITSTEHIEIICEILEPFIAQLSHVIENFGLLSLQPTLTILKKFRDPICNIPRTKELSSLKSISDVSQNISEEMIESLINIQSIFNRILDCIEPSKLTMNGSSSPQQVVTASGLVACLTELRDCVSHTAHSAMMLKENETLNSLMEFREPLLDLQLILSRKCTSSELSMIIQEINFAIVKLKSVVITILKKFENHEVISRTESILKILEDTDKQISELVKQLSEAEIIQNMLKNLNVDQSLSNVHFALSSVLEKQEKYITSCHLITSIEALRQTIGSSAVTIANLKNPVDNEIIQEISKLSESLLNLQTDLLTEKHEPQEEQVLNDLINPISILKEIVHSVIENSSSIELIVPMLELLEDIEKDTVLIAKEISKEKCQEESITQSQKENKEERSYSKSNLASQIDRSLDPIKNWLSATSEDNTKEYEDEMKSALSSTIQELKRNVSQIAIQTSYSESPSDDSLIDALIDLREPLLRLKNAISTYHEPEDLSILKKLDYPMKYLLQTIMDVLREHAEDESLRSIIDIIEQIKNQISLSVKDILHQQEFKQNTKAFNETEEIEEETITASRETIPGTLTEVASTPFEAESTSLLTEQAITKNNSSDVVLQIIKNEKQESEEGASKLIMILSETLEKLQLEITNILDDFEESTTQSTTISQSKLANSIEELRRTISTVRVMIVYGEKTDLFEEKLNQTTLMLTNLIQPLTNIRNLLSKPHEHDVSELMILNRFTPLLNIIENNVIRQIKNFSKDGDIEKEFEFLLGVVEEIKMEIPIVIQKISLRRKILEYLWDISKPLENILERMSDLEKAAEETLETDVANILGKPIAALLENIKSTIQKVDVLERREPLILELRNLLEPLLEFHSCLSMVQSSRRSLVPEASLLDERRSVILRAVDGLRKQVCHTVEITANMEEPFLFNESLTSLDSAILQVQKQVGKTDYSRRSSSSNISLQHRLTGTLNRLDNAIITLEKHADKSTYGIVSKCLEALQKQIFFAQTQFNQVSSKLIDEEAIVEGFLYPTNQLLSALNVLKENAEKTPSAISYNLIVQLQELADSILELSSSLSTHRIGLVQEGASEGAPIIETFSAVIDVLDHVKDSISVIEKIVEQKVSMIITKVESVVDEVIEVSQEEIESVMTITEIPSFKAIIQEVNVQSEIENTSTTAQIPVLENLEAAISPLKELIDFVKSAKQESLISKSEENKRKIQELTALIQILNDLQATNISIKTIIPSSSINILSDSKFSHMENILVDFEQAVNTVIFLTHKGVSPELKESIMASLPLISKPLDALENVLASIYQTIDKDKYIDKDEELSAIPKTLISCINDTIKSLNEIQISKCVNIADERETEISKIKEEAKAIEETTAQPLEELIEAIMESQEQVKCDKTLLLESDLPSTDMIELKAIDNLKLVEAKANKILTEEIDDSIKQSVDLVANKVETPQQALTSLESSQIEELLPENIKMIKSIAGPLEKIEEHNFATIDQQKLELTQVPDNSIIQEEQIKDETLEAIISSLQTLCKSFNEIGEMGILESSNKKTIKFSDLTEQLLNLQLALSSKVTEGIKKNTVTLLKLSVKVLEELQTSIATVQEQMELNAVAETSSSETSKSFLVQAIMEPLKDLRMSIACIQSDSTINQFIQQEAKLSSIEQITILQNLVKSVVQYGERFISIISQMKMESVPPLKIIKQKELDPKVLHKTIDSIHILQETLSQIENLNIYKAGLLEVPEQKKEIAQLRTVIDSFEKLKQLLIIDTQETAVMKEEELGESQNLLASANLKLVLEELKNSIILVQEQPILNDVPMLKTLTEALENLKLPLTTVKELVDHTEKSTETEKVSTILSFANSIEEIASQLMTITKQDIGKQAITETSLLKAMTIPIAELQSAILKLEDQVSQTLETRESTKAVTLECMVQPLQELQQSFLTASYEETVLALQQLSIKPILDNLNKSVTIILDQLTTIQDVLVDMNTDDLVTLKNFVGSLSNLRTSMVVLQQLSAIENAGQQIVEIENASALQAFAKSIEEFKKCCSIIIKRPRIIKAFTTNIELKQTNKIDTHLIENIIAPLRLLQEQILTIEETKMQESEIFNVTEIRKPITVLSSLVSPLQQLEKSFVATVQKEHIIEHDTHPLITESSFVSLEKLALQPILEEVQKSIAIVQEHVVLEAGSQITSKVETESLLKSIAQPLVDLKASIASIQQVTAIAPDFLNELEQQQNISALNTFAKTLHNLTERIAMCNYQQIIIEPAADTISEDVSSLNTWADVIDESSSRITRPMVIDQGTIESPVEIVTSMTEDETSTLKTLAKPLIELRECLALIVEEQKTVQPYDTTCSLSEKENISLMKTIIQPLLELKHAAAIIIEEQMTIERANEHSFAIDDKNEFILRPLIEPLEELRHSIAVIEDNILVETSTNQPKNDVILDALVEPLFDLQRAISVLETRVISPDVELMSEDTNNWITECLATPLHEIERSIADIRQCSIIEPETIIVKEQTRTLIPDWSIIEKLVKLMKSIKFAISRIEGDSTKIETLKTMEIPLINVQENLMILKNKFNLGTIEDRDSIDAFIESLSNFEKCILFLKEEIVDKAVSKQSDTIEIDTTISATLITPLTELKCSIETIKTLSSNIKQCIIQIQEKPNASNLMINALQRLEKSIAVMREQSADKPLVESQHTNFGGLSKSLIPCLLELQESIEPTKTLWCEETILDGLMILEKPILINSVIINDTKDKEDTKKPEKIEQKKEIDDEKLTNKKIELKEETEQKTVQETKKVDEYMKTEADHSIQEKAENKITKESKNIERKKKEENVNLKKEKEQKEEKEKKKIKHKQQETKEKVKEEEDEKIKNEKIEELGKKEKKIKKPKQKEQVEEIKKEEKELNEEIIVKVKEEDSKEIIKQEVEGKKNEVKMPRKEDEKQKETTKLEEMKIAQDEQVNTKKNVEKDRNLAAQETDKIESKEIKRIIEESIEKKEDEIVETEKIIQQTQHKYTNDIKKENDINKFERKYKEIIEDQGQNQIIQIKQNQKEKVKNDDIQELRKDKNLCLQMENKKEQNNEKILRKQQEKSISDIKEERLKKEEEWEQRKPQSNENWLYMREERVNRSGERRVQKEENDYQERDINKRLHRVEKEIRRDETARLFWEEKKRLRKRQEEERFRNRQRTKEQIRENEWSRKRENESDRFLRNMLENTYKPDKSTSMFFNVNYSRQHIFRFNSDIPTLSSTSRSYSWRDSLTSLSRKRFDNYWDYKLHSPSTDKYYFDTRSLYRRRRKRENRMIRVRSINLLKYEDYSTEDSDATIVPSTRMQSLRRTKANAISRINFNTCMSEPSSFTDLRENEILQWAKPKKPSFCTRLTNRIVEVGMRIRLTCTVLGNPEPCIYWTKDDQKLNASDNRYKMRFENGMAYLELQDALPEDAGIYTCVAENINGTSTTESILKVYSDHKPIHSPPTFVKSIKDTYRYSDRKLILECCVRAHPVPMISWLKDGMILQGERYKQSYLDDDIYRLEITDPDVTDNGQYTCRATNELHTEEISHIVNIEDWRSINNSRLSDEVRSKFVRRPWFSNLPKDYSMPTDGSIGREVELKGISSPEVKWLRGDRKEPNTKARTFVERGLYTLIAPDATEPEKDTYVCRAINAYGQMDTSATVDVISSSAGEHGGKPAIFVSRPSKKSIDVIVGEDISISFRVSGIPKPRSKTSIKQLSLNFSYSLKLSAFIGNLLQNFLD</sequence>
<feature type="domain" description="Ig-like" evidence="6">
    <location>
        <begin position="860"/>
        <end position="949"/>
    </location>
</feature>
<dbReference type="InterPro" id="IPR050964">
    <property type="entry name" value="Striated_Muscle_Regulatory"/>
</dbReference>
<dbReference type="Gene3D" id="2.60.40.10">
    <property type="entry name" value="Immunoglobulins"/>
    <property type="match status" value="9"/>
</dbReference>
<dbReference type="InterPro" id="IPR013783">
    <property type="entry name" value="Ig-like_fold"/>
</dbReference>
<dbReference type="SUPFAM" id="SSF48726">
    <property type="entry name" value="Immunoglobulin"/>
    <property type="match status" value="9"/>
</dbReference>
<evidence type="ECO:0000256" key="2">
    <source>
        <dbReference type="ARBA" id="ARBA00023157"/>
    </source>
</evidence>
<evidence type="ECO:0000256" key="3">
    <source>
        <dbReference type="ARBA" id="ARBA00023319"/>
    </source>
</evidence>
<feature type="domain" description="Ig-like" evidence="6">
    <location>
        <begin position="959"/>
        <end position="1039"/>
    </location>
</feature>
<dbReference type="PANTHER" id="PTHR13817">
    <property type="entry name" value="TITIN"/>
    <property type="match status" value="1"/>
</dbReference>
<feature type="region of interest" description="Disordered" evidence="5">
    <location>
        <begin position="431"/>
        <end position="601"/>
    </location>
</feature>
<organism evidence="7 8">
    <name type="scientific">Acromyrmex heyeri</name>
    <dbReference type="NCBI Taxonomy" id="230685"/>
    <lineage>
        <taxon>Eukaryota</taxon>
        <taxon>Metazoa</taxon>
        <taxon>Ecdysozoa</taxon>
        <taxon>Arthropoda</taxon>
        <taxon>Hexapoda</taxon>
        <taxon>Insecta</taxon>
        <taxon>Pterygota</taxon>
        <taxon>Neoptera</taxon>
        <taxon>Endopterygota</taxon>
        <taxon>Hymenoptera</taxon>
        <taxon>Apocrita</taxon>
        <taxon>Aculeata</taxon>
        <taxon>Formicoidea</taxon>
        <taxon>Formicidae</taxon>
        <taxon>Myrmicinae</taxon>
        <taxon>Acromyrmex</taxon>
    </lineage>
</organism>
<feature type="region of interest" description="Disordered" evidence="5">
    <location>
        <begin position="1703"/>
        <end position="1771"/>
    </location>
</feature>
<comment type="caution">
    <text evidence="7">The sequence shown here is derived from an EMBL/GenBank/DDBJ whole genome shotgun (WGS) entry which is preliminary data.</text>
</comment>
<accession>A0A836FA35</accession>
<dbReference type="InterPro" id="IPR036179">
    <property type="entry name" value="Ig-like_dom_sf"/>
</dbReference>
<dbReference type="CDD" id="cd00096">
    <property type="entry name" value="Ig"/>
    <property type="match status" value="2"/>
</dbReference>
<evidence type="ECO:0000259" key="6">
    <source>
        <dbReference type="PROSITE" id="PS50835"/>
    </source>
</evidence>
<dbReference type="InterPro" id="IPR003599">
    <property type="entry name" value="Ig_sub"/>
</dbReference>
<feature type="coiled-coil region" evidence="4">
    <location>
        <begin position="4933"/>
        <end position="4969"/>
    </location>
</feature>
<keyword evidence="1" id="KW-0677">Repeat</keyword>
<feature type="compositionally biased region" description="Basic and acidic residues" evidence="5">
    <location>
        <begin position="1756"/>
        <end position="1771"/>
    </location>
</feature>
<feature type="region of interest" description="Disordered" evidence="5">
    <location>
        <begin position="1591"/>
        <end position="1665"/>
    </location>
</feature>
<dbReference type="InterPro" id="IPR013098">
    <property type="entry name" value="Ig_I-set"/>
</dbReference>
<dbReference type="FunFam" id="2.60.40.10:FF:000032">
    <property type="entry name" value="palladin isoform X1"/>
    <property type="match status" value="1"/>
</dbReference>
<feature type="region of interest" description="Disordered" evidence="5">
    <location>
        <begin position="4664"/>
        <end position="4741"/>
    </location>
</feature>
<dbReference type="OrthoDB" id="6070751at2759"/>
<proteinExistence type="predicted"/>
<feature type="region of interest" description="Disordered" evidence="5">
    <location>
        <begin position="4795"/>
        <end position="4834"/>
    </location>
</feature>
<feature type="compositionally biased region" description="Basic and acidic residues" evidence="5">
    <location>
        <begin position="481"/>
        <end position="501"/>
    </location>
</feature>
<keyword evidence="4" id="KW-0175">Coiled coil</keyword>
<dbReference type="PANTHER" id="PTHR13817:SF171">
    <property type="entry name" value="STRETCHIN-MLCK, ISOFORM U"/>
    <property type="match status" value="1"/>
</dbReference>
<keyword evidence="2" id="KW-1015">Disulfide bond</keyword>
<feature type="compositionally biased region" description="Low complexity" evidence="5">
    <location>
        <begin position="505"/>
        <end position="518"/>
    </location>
</feature>
<feature type="coiled-coil region" evidence="4">
    <location>
        <begin position="2691"/>
        <end position="2741"/>
    </location>
</feature>
<feature type="domain" description="Ig-like" evidence="6">
    <location>
        <begin position="1061"/>
        <end position="1147"/>
    </location>
</feature>
<dbReference type="FunFam" id="2.60.40.10:FF:001894">
    <property type="entry name" value="Stretchin-Mlck, isoform V"/>
    <property type="match status" value="1"/>
</dbReference>
<dbReference type="SMART" id="SM00409">
    <property type="entry name" value="IG"/>
    <property type="match status" value="10"/>
</dbReference>
<dbReference type="FunFam" id="2.60.40.10:FF:000107">
    <property type="entry name" value="Myosin, light chain kinase a"/>
    <property type="match status" value="2"/>
</dbReference>
<dbReference type="FunFam" id="2.60.40.10:FF:001307">
    <property type="entry name" value="Stretchin-Mlck, isoform V"/>
    <property type="match status" value="3"/>
</dbReference>
<feature type="domain" description="Ig-like" evidence="6">
    <location>
        <begin position="5337"/>
        <end position="5421"/>
    </location>
</feature>
<evidence type="ECO:0000256" key="1">
    <source>
        <dbReference type="ARBA" id="ARBA00022737"/>
    </source>
</evidence>
<dbReference type="InterPro" id="IPR003598">
    <property type="entry name" value="Ig_sub2"/>
</dbReference>
<evidence type="ECO:0000256" key="4">
    <source>
        <dbReference type="SAM" id="Coils"/>
    </source>
</evidence>
<feature type="domain" description="Ig-like" evidence="6">
    <location>
        <begin position="1162"/>
        <end position="1236"/>
    </location>
</feature>
<dbReference type="SMART" id="SM00408">
    <property type="entry name" value="IGc2"/>
    <property type="match status" value="7"/>
</dbReference>
<dbReference type="Pfam" id="PF07679">
    <property type="entry name" value="I-set"/>
    <property type="match status" value="9"/>
</dbReference>
<name>A0A836FA35_9HYME</name>
<dbReference type="EMBL" id="JAANIB010009931">
    <property type="protein sequence ID" value="KAG5320920.1"/>
    <property type="molecule type" value="Genomic_DNA"/>
</dbReference>
<keyword evidence="8" id="KW-1185">Reference proteome</keyword>
<dbReference type="InterPro" id="IPR007110">
    <property type="entry name" value="Ig-like_dom"/>
</dbReference>
<feature type="compositionally biased region" description="Basic and acidic residues" evidence="5">
    <location>
        <begin position="451"/>
        <end position="474"/>
    </location>
</feature>
<feature type="compositionally biased region" description="Low complexity" evidence="5">
    <location>
        <begin position="1710"/>
        <end position="1727"/>
    </location>
</feature>
<reference evidence="7 8" key="1">
    <citation type="submission" date="2020-02" db="EMBL/GenBank/DDBJ databases">
        <title>Relaxed selection underlies rapid genomic changes in the transitions from sociality to social parasitism in ants.</title>
        <authorList>
            <person name="Bi X."/>
        </authorList>
    </citation>
    <scope>NUCLEOTIDE SEQUENCE [LARGE SCALE GENOMIC DNA]</scope>
    <source>
        <strain evidence="7">BGI-DK2014b</strain>
        <tissue evidence="7">Whole body</tissue>
    </source>
</reference>
<gene>
    <name evidence="7" type="primary">Unc89_1</name>
    <name evidence="7" type="ORF">G6Z77_0002564</name>
</gene>
<dbReference type="Proteomes" id="UP000670152">
    <property type="component" value="Unassembled WGS sequence"/>
</dbReference>
<evidence type="ECO:0000313" key="7">
    <source>
        <dbReference type="EMBL" id="KAG5320920.1"/>
    </source>
</evidence>
<feature type="coiled-coil region" evidence="4">
    <location>
        <begin position="2520"/>
        <end position="2547"/>
    </location>
</feature>
<feature type="domain" description="Ig-like" evidence="6">
    <location>
        <begin position="5449"/>
        <end position="5536"/>
    </location>
</feature>
<feature type="non-terminal residue" evidence="7">
    <location>
        <position position="1"/>
    </location>
</feature>
<feature type="domain" description="Ig-like" evidence="6">
    <location>
        <begin position="1259"/>
        <end position="1343"/>
    </location>
</feature>
<feature type="domain" description="Ig-like" evidence="6">
    <location>
        <begin position="5236"/>
        <end position="5325"/>
    </location>
</feature>